<gene>
    <name evidence="1" type="ORF">L1987_42433</name>
</gene>
<dbReference type="EMBL" id="CM042031">
    <property type="protein sequence ID" value="KAI3783354.1"/>
    <property type="molecule type" value="Genomic_DNA"/>
</dbReference>
<comment type="caution">
    <text evidence="1">The sequence shown here is derived from an EMBL/GenBank/DDBJ whole genome shotgun (WGS) entry which is preliminary data.</text>
</comment>
<reference evidence="2" key="1">
    <citation type="journal article" date="2022" name="Mol. Ecol. Resour.">
        <title>The genomes of chicory, endive, great burdock and yacon provide insights into Asteraceae palaeo-polyploidization history and plant inulin production.</title>
        <authorList>
            <person name="Fan W."/>
            <person name="Wang S."/>
            <person name="Wang H."/>
            <person name="Wang A."/>
            <person name="Jiang F."/>
            <person name="Liu H."/>
            <person name="Zhao H."/>
            <person name="Xu D."/>
            <person name="Zhang Y."/>
        </authorList>
    </citation>
    <scope>NUCLEOTIDE SEQUENCE [LARGE SCALE GENOMIC DNA]</scope>
    <source>
        <strain evidence="2">cv. Yunnan</strain>
    </source>
</reference>
<accession>A0ACB9GIB2</accession>
<proteinExistence type="predicted"/>
<evidence type="ECO:0000313" key="2">
    <source>
        <dbReference type="Proteomes" id="UP001056120"/>
    </source>
</evidence>
<name>A0ACB9GIB2_9ASTR</name>
<dbReference type="Proteomes" id="UP001056120">
    <property type="component" value="Linkage Group LG14"/>
</dbReference>
<protein>
    <submittedName>
        <fullName evidence="1">Uncharacterized protein</fullName>
    </submittedName>
</protein>
<reference evidence="1 2" key="2">
    <citation type="journal article" date="2022" name="Mol. Ecol. Resour.">
        <title>The genomes of chicory, endive, great burdock and yacon provide insights into Asteraceae paleo-polyploidization history and plant inulin production.</title>
        <authorList>
            <person name="Fan W."/>
            <person name="Wang S."/>
            <person name="Wang H."/>
            <person name="Wang A."/>
            <person name="Jiang F."/>
            <person name="Liu H."/>
            <person name="Zhao H."/>
            <person name="Xu D."/>
            <person name="Zhang Y."/>
        </authorList>
    </citation>
    <scope>NUCLEOTIDE SEQUENCE [LARGE SCALE GENOMIC DNA]</scope>
    <source>
        <strain evidence="2">cv. Yunnan</strain>
        <tissue evidence="1">Leaves</tissue>
    </source>
</reference>
<sequence>MNQRFVSPRKLKACYICHDLYHLAYDCPYNPMNCNYKIPVNKRDGKEKMKNSNEFSKKSNSFQSHPKPIFQNSKPVFLKPTLVWAKRQNAKNVTSDDLFNSEKDLGLYLMVLDFVEEDDFRVEISNSILDHITNEHVHIASEVSEGTSQSVDVSSADSHDTEPISPISSGTSDLPKLIANAIHCSSLFLNYTGAIPISKCSFNTTEINGKSERCDNIIPCHFMSLDRSTFSGPETPLFPEMMGFGRNTLFGSFESGAESSSSGSSSSAGDTDHIDDGKNGKGENIHANVEFEHEELHTTQDSPPRQDKNETLQRVFTELTSLVSTLSTTVQSQYKEILKLKRENKRLKLSKSSSKPRKFKRLMRGPPPKPSYKNFVVSTSTSSEDVERQGEKISNEEIFGGNDSDEEIFDGDNAGPSSLADDVVGGADIAGPSSPIGENILSSRGSPIKSKQIMTEAESMHTLKTKLSKEMEEEQSRKAIAELLRQEVLEAKAHVDADIAKAASESLSSILSKKLEEEKKSISERINIPRNNARVYLRRNKDKYKRLYEFEHVDDLTDIDLERMVYLFEHGLKLEEIFALSLNKLEDANNHKCKQLKNTRIETLKKLVDDMKSEKDKEKKIILKKEIAKGKEAQKDEIMNKEKEKSKEVVTDLIIKVYKEIYSSYAVDAPIKRKMTKFRYNVHDVVARKTIRSKAPTTVLPQYNEEYTKNSVSLQPFTRAYVDDMAKLVVEGRDNMEPLRMYELSQIRTLTNEGIFALAAMEIAYKNKDEFYARDFANLLTKVSMDMRGIDYDNSQTFVLDHQLRGRL</sequence>
<keyword evidence="2" id="KW-1185">Reference proteome</keyword>
<organism evidence="1 2">
    <name type="scientific">Smallanthus sonchifolius</name>
    <dbReference type="NCBI Taxonomy" id="185202"/>
    <lineage>
        <taxon>Eukaryota</taxon>
        <taxon>Viridiplantae</taxon>
        <taxon>Streptophyta</taxon>
        <taxon>Embryophyta</taxon>
        <taxon>Tracheophyta</taxon>
        <taxon>Spermatophyta</taxon>
        <taxon>Magnoliopsida</taxon>
        <taxon>eudicotyledons</taxon>
        <taxon>Gunneridae</taxon>
        <taxon>Pentapetalae</taxon>
        <taxon>asterids</taxon>
        <taxon>campanulids</taxon>
        <taxon>Asterales</taxon>
        <taxon>Asteraceae</taxon>
        <taxon>Asteroideae</taxon>
        <taxon>Heliantheae alliance</taxon>
        <taxon>Millerieae</taxon>
        <taxon>Smallanthus</taxon>
    </lineage>
</organism>
<evidence type="ECO:0000313" key="1">
    <source>
        <dbReference type="EMBL" id="KAI3783354.1"/>
    </source>
</evidence>